<dbReference type="Gene3D" id="1.20.5.1230">
    <property type="entry name" value="Apolipoprotein A-I"/>
    <property type="match status" value="1"/>
</dbReference>
<evidence type="ECO:0000313" key="2">
    <source>
        <dbReference type="EMBL" id="MFF3571750.1"/>
    </source>
</evidence>
<proteinExistence type="predicted"/>
<dbReference type="Proteomes" id="UP001601992">
    <property type="component" value="Unassembled WGS sequence"/>
</dbReference>
<dbReference type="SUPFAM" id="SSF58113">
    <property type="entry name" value="Apolipoprotein A-I"/>
    <property type="match status" value="1"/>
</dbReference>
<evidence type="ECO:0000256" key="1">
    <source>
        <dbReference type="SAM" id="MobiDB-lite"/>
    </source>
</evidence>
<reference evidence="2 3" key="1">
    <citation type="submission" date="2024-10" db="EMBL/GenBank/DDBJ databases">
        <title>The Natural Products Discovery Center: Release of the First 8490 Sequenced Strains for Exploring Actinobacteria Biosynthetic Diversity.</title>
        <authorList>
            <person name="Kalkreuter E."/>
            <person name="Kautsar S.A."/>
            <person name="Yang D."/>
            <person name="Bader C.D."/>
            <person name="Teijaro C.N."/>
            <person name="Fluegel L."/>
            <person name="Davis C.M."/>
            <person name="Simpson J.R."/>
            <person name="Lauterbach L."/>
            <person name="Steele A.D."/>
            <person name="Gui C."/>
            <person name="Meng S."/>
            <person name="Li G."/>
            <person name="Viehrig K."/>
            <person name="Ye F."/>
            <person name="Su P."/>
            <person name="Kiefer A.F."/>
            <person name="Nichols A."/>
            <person name="Cepeda A.J."/>
            <person name="Yan W."/>
            <person name="Fan B."/>
            <person name="Jiang Y."/>
            <person name="Adhikari A."/>
            <person name="Zheng C.-J."/>
            <person name="Schuster L."/>
            <person name="Cowan T.M."/>
            <person name="Smanski M.J."/>
            <person name="Chevrette M.G."/>
            <person name="De Carvalho L.P.S."/>
            <person name="Shen B."/>
        </authorList>
    </citation>
    <scope>NUCLEOTIDE SEQUENCE [LARGE SCALE GENOMIC DNA]</scope>
    <source>
        <strain evidence="2 3">NPDC002593</strain>
    </source>
</reference>
<feature type="compositionally biased region" description="Basic residues" evidence="1">
    <location>
        <begin position="204"/>
        <end position="216"/>
    </location>
</feature>
<comment type="caution">
    <text evidence="2">The sequence shown here is derived from an EMBL/GenBank/DDBJ whole genome shotgun (WGS) entry which is preliminary data.</text>
</comment>
<sequence>MTEATLTVTKPLYATVGAGDALYAAVNDLVGKVRERAATVDVTGRVDEARERIANLPADAQEQFETLRQRLTGLPNELPEDLADLRERLTAEELRKAVDQYYHQLVDLYQDLASRGEETVDRLRANPAFEERFEKVEGIYSDVVTRAEDVFGKVSDQARGLLGSTEEQAEAEPVVDAEVVQVTHEPAAPVDEAPAADEAEVKKAPAKKAPAKKAPAKKAATTAKQ</sequence>
<dbReference type="EMBL" id="JBIAQY010000011">
    <property type="protein sequence ID" value="MFF3571750.1"/>
    <property type="molecule type" value="Genomic_DNA"/>
</dbReference>
<dbReference type="RefSeq" id="WP_387405528.1">
    <property type="nucleotide sequence ID" value="NZ_JBIAQY010000011.1"/>
</dbReference>
<name>A0ABW6S627_9NOCA</name>
<protein>
    <submittedName>
        <fullName evidence="2">Heparin-binding hemagglutinin</fullName>
    </submittedName>
</protein>
<feature type="compositionally biased region" description="Low complexity" evidence="1">
    <location>
        <begin position="182"/>
        <end position="193"/>
    </location>
</feature>
<feature type="region of interest" description="Disordered" evidence="1">
    <location>
        <begin position="182"/>
        <end position="225"/>
    </location>
</feature>
<organism evidence="2 3">
    <name type="scientific">Nocardia jiangxiensis</name>
    <dbReference type="NCBI Taxonomy" id="282685"/>
    <lineage>
        <taxon>Bacteria</taxon>
        <taxon>Bacillati</taxon>
        <taxon>Actinomycetota</taxon>
        <taxon>Actinomycetes</taxon>
        <taxon>Mycobacteriales</taxon>
        <taxon>Nocardiaceae</taxon>
        <taxon>Nocardia</taxon>
    </lineage>
</organism>
<evidence type="ECO:0000313" key="3">
    <source>
        <dbReference type="Proteomes" id="UP001601992"/>
    </source>
</evidence>
<gene>
    <name evidence="2" type="ORF">ACFYXQ_28625</name>
</gene>
<keyword evidence="3" id="KW-1185">Reference proteome</keyword>
<accession>A0ABW6S627</accession>